<keyword evidence="2" id="KW-1185">Reference proteome</keyword>
<dbReference type="EMBL" id="LN614827">
    <property type="protein sequence ID" value="CEG58698.1"/>
    <property type="molecule type" value="Genomic_DNA"/>
</dbReference>
<proteinExistence type="predicted"/>
<sequence length="95" mass="10764">MPNTQYARLMELLGTQQEGVFRSQEIVDEEDMLMRLISIQNPTPEKKEVDEASDVNSLITQSRFSEEQSAAALVLSEEDAALAEESIRAMNEFRL</sequence>
<dbReference type="STRING" id="1212491.LFA_3366"/>
<gene>
    <name evidence="1" type="ORF">LFA_3366</name>
</gene>
<accession>A0A098G887</accession>
<evidence type="ECO:0000313" key="1">
    <source>
        <dbReference type="EMBL" id="CEG58698.1"/>
    </source>
</evidence>
<dbReference type="Proteomes" id="UP000032430">
    <property type="component" value="Chromosome I"/>
</dbReference>
<dbReference type="AlphaFoldDB" id="A0A098G887"/>
<dbReference type="HOGENOM" id="CLU_2369364_0_0_6"/>
<reference evidence="2" key="1">
    <citation type="submission" date="2014-09" db="EMBL/GenBank/DDBJ databases">
        <authorList>
            <person name="Gomez-Valero L."/>
        </authorList>
    </citation>
    <scope>NUCLEOTIDE SEQUENCE [LARGE SCALE GENOMIC DNA]</scope>
    <source>
        <strain evidence="2">ATCC700992</strain>
    </source>
</reference>
<dbReference type="RefSeq" id="WP_045096957.1">
    <property type="nucleotide sequence ID" value="NZ_LN614827.1"/>
</dbReference>
<dbReference type="KEGG" id="lfa:LFA_3366"/>
<organism evidence="1 2">
    <name type="scientific">Legionella fallonii LLAP-10</name>
    <dbReference type="NCBI Taxonomy" id="1212491"/>
    <lineage>
        <taxon>Bacteria</taxon>
        <taxon>Pseudomonadati</taxon>
        <taxon>Pseudomonadota</taxon>
        <taxon>Gammaproteobacteria</taxon>
        <taxon>Legionellales</taxon>
        <taxon>Legionellaceae</taxon>
        <taxon>Legionella</taxon>
    </lineage>
</organism>
<evidence type="ECO:0000313" key="2">
    <source>
        <dbReference type="Proteomes" id="UP000032430"/>
    </source>
</evidence>
<name>A0A098G887_9GAMM</name>
<protein>
    <submittedName>
        <fullName evidence="1">Uncharacterized protein</fullName>
    </submittedName>
</protein>